<gene>
    <name evidence="1" type="ORF">TCEB3V08_LOCUS13851</name>
</gene>
<name>A0A7R9DRS8_TIMCR</name>
<organism evidence="1">
    <name type="scientific">Timema cristinae</name>
    <name type="common">Walking stick</name>
    <dbReference type="NCBI Taxonomy" id="61476"/>
    <lineage>
        <taxon>Eukaryota</taxon>
        <taxon>Metazoa</taxon>
        <taxon>Ecdysozoa</taxon>
        <taxon>Arthropoda</taxon>
        <taxon>Hexapoda</taxon>
        <taxon>Insecta</taxon>
        <taxon>Pterygota</taxon>
        <taxon>Neoptera</taxon>
        <taxon>Polyneoptera</taxon>
        <taxon>Phasmatodea</taxon>
        <taxon>Timematodea</taxon>
        <taxon>Timematoidea</taxon>
        <taxon>Timematidae</taxon>
        <taxon>Timema</taxon>
    </lineage>
</organism>
<proteinExistence type="predicted"/>
<accession>A0A7R9DRS8</accession>
<dbReference type="AlphaFoldDB" id="A0A7R9DRS8"/>
<dbReference type="EMBL" id="OC359343">
    <property type="protein sequence ID" value="CAD7419656.1"/>
    <property type="molecule type" value="Genomic_DNA"/>
</dbReference>
<protein>
    <submittedName>
        <fullName evidence="1">Uncharacterized protein</fullName>
    </submittedName>
</protein>
<sequence>MTIVTCSDKTWTPSLAPALTGKKSATLKLPNHHIWDVHVTLVLTASRIYVNLIGEDFSVSLL</sequence>
<reference evidence="1" key="1">
    <citation type="submission" date="2020-11" db="EMBL/GenBank/DDBJ databases">
        <authorList>
            <person name="Tran Van P."/>
        </authorList>
    </citation>
    <scope>NUCLEOTIDE SEQUENCE</scope>
</reference>
<evidence type="ECO:0000313" key="1">
    <source>
        <dbReference type="EMBL" id="CAD7419656.1"/>
    </source>
</evidence>